<dbReference type="PROSITE" id="PS50977">
    <property type="entry name" value="HTH_TETR_2"/>
    <property type="match status" value="1"/>
</dbReference>
<keyword evidence="2 4" id="KW-0238">DNA-binding</keyword>
<proteinExistence type="predicted"/>
<evidence type="ECO:0000256" key="1">
    <source>
        <dbReference type="ARBA" id="ARBA00023015"/>
    </source>
</evidence>
<evidence type="ECO:0000313" key="10">
    <source>
        <dbReference type="Proteomes" id="UP000466863"/>
    </source>
</evidence>
<evidence type="ECO:0000313" key="7">
    <source>
        <dbReference type="EMBL" id="MQU34537.1"/>
    </source>
</evidence>
<evidence type="ECO:0000313" key="8">
    <source>
        <dbReference type="EMBL" id="MQU42036.1"/>
    </source>
</evidence>
<dbReference type="SUPFAM" id="SSF48498">
    <property type="entry name" value="Tetracyclin repressor-like, C-terminal domain"/>
    <property type="match status" value="1"/>
</dbReference>
<evidence type="ECO:0000256" key="2">
    <source>
        <dbReference type="ARBA" id="ARBA00023125"/>
    </source>
</evidence>
<evidence type="ECO:0000313" key="9">
    <source>
        <dbReference type="Proteomes" id="UP000447574"/>
    </source>
</evidence>
<evidence type="ECO:0000256" key="4">
    <source>
        <dbReference type="PROSITE-ProRule" id="PRU00335"/>
    </source>
</evidence>
<dbReference type="AlphaFoldDB" id="A0A6A7Z4C9"/>
<dbReference type="GO" id="GO:0003677">
    <property type="term" value="F:DNA binding"/>
    <property type="evidence" value="ECO:0007669"/>
    <property type="project" value="UniProtKB-UniRule"/>
</dbReference>
<organism evidence="8 10">
    <name type="scientific">Pseudomonas helleri</name>
    <dbReference type="NCBI Taxonomy" id="1608996"/>
    <lineage>
        <taxon>Bacteria</taxon>
        <taxon>Pseudomonadati</taxon>
        <taxon>Pseudomonadota</taxon>
        <taxon>Gammaproteobacteria</taxon>
        <taxon>Pseudomonadales</taxon>
        <taxon>Pseudomonadaceae</taxon>
        <taxon>Pseudomonas</taxon>
    </lineage>
</organism>
<dbReference type="EMBL" id="WIWF01000034">
    <property type="protein sequence ID" value="MQT74884.1"/>
    <property type="molecule type" value="Genomic_DNA"/>
</dbReference>
<evidence type="ECO:0000313" key="6">
    <source>
        <dbReference type="EMBL" id="MQT74884.1"/>
    </source>
</evidence>
<keyword evidence="3" id="KW-0804">Transcription</keyword>
<dbReference type="Proteomes" id="UP000470186">
    <property type="component" value="Unassembled WGS sequence"/>
</dbReference>
<gene>
    <name evidence="8" type="ORF">GHO28_05840</name>
    <name evidence="7" type="ORF">GHO30_24715</name>
    <name evidence="6" type="ORF">GHO37_11290</name>
</gene>
<dbReference type="EMBL" id="WIVX01000189">
    <property type="protein sequence ID" value="MQU34537.1"/>
    <property type="molecule type" value="Genomic_DNA"/>
</dbReference>
<name>A0A6A7Z4C9_9PSED</name>
<dbReference type="SUPFAM" id="SSF46689">
    <property type="entry name" value="Homeodomain-like"/>
    <property type="match status" value="1"/>
</dbReference>
<dbReference type="Proteomes" id="UP000447574">
    <property type="component" value="Unassembled WGS sequence"/>
</dbReference>
<protein>
    <submittedName>
        <fullName evidence="8">TetR family transcriptional regulator</fullName>
    </submittedName>
</protein>
<dbReference type="InterPro" id="IPR036271">
    <property type="entry name" value="Tet_transcr_reg_TetR-rel_C_sf"/>
</dbReference>
<dbReference type="InterPro" id="IPR009057">
    <property type="entry name" value="Homeodomain-like_sf"/>
</dbReference>
<reference evidence="9 10" key="1">
    <citation type="submission" date="2019-10" db="EMBL/GenBank/DDBJ databases">
        <title>Evaluation of single-gene subtyping targets for Pseudomonas.</title>
        <authorList>
            <person name="Reichler S.J."/>
            <person name="Orsi R.H."/>
            <person name="Wiedmann M."/>
            <person name="Martin N.H."/>
            <person name="Murphy S.I."/>
        </authorList>
    </citation>
    <scope>NUCLEOTIDE SEQUENCE [LARGE SCALE GENOMIC DNA]</scope>
    <source>
        <strain evidence="8 10">FSL R10-1876</strain>
        <strain evidence="7 11">FSL R10-2107</strain>
        <strain evidence="6 9">FSL R10-2932</strain>
    </source>
</reference>
<dbReference type="Proteomes" id="UP000466863">
    <property type="component" value="Unassembled WGS sequence"/>
</dbReference>
<evidence type="ECO:0000313" key="11">
    <source>
        <dbReference type="Proteomes" id="UP000470186"/>
    </source>
</evidence>
<feature type="DNA-binding region" description="H-T-H motif" evidence="4">
    <location>
        <begin position="32"/>
        <end position="51"/>
    </location>
</feature>
<dbReference type="EMBL" id="WIVV01000016">
    <property type="protein sequence ID" value="MQU42036.1"/>
    <property type="molecule type" value="Genomic_DNA"/>
</dbReference>
<dbReference type="PRINTS" id="PR00455">
    <property type="entry name" value="HTHTETR"/>
</dbReference>
<keyword evidence="11" id="KW-1185">Reference proteome</keyword>
<dbReference type="Gene3D" id="1.10.10.60">
    <property type="entry name" value="Homeodomain-like"/>
    <property type="match status" value="1"/>
</dbReference>
<dbReference type="InterPro" id="IPR001647">
    <property type="entry name" value="HTH_TetR"/>
</dbReference>
<accession>A0A6A7Z4C9</accession>
<evidence type="ECO:0000256" key="3">
    <source>
        <dbReference type="ARBA" id="ARBA00023163"/>
    </source>
</evidence>
<keyword evidence="1" id="KW-0805">Transcription regulation</keyword>
<dbReference type="Gene3D" id="1.10.357.10">
    <property type="entry name" value="Tetracycline Repressor, domain 2"/>
    <property type="match status" value="1"/>
</dbReference>
<dbReference type="PANTHER" id="PTHR47506:SF7">
    <property type="entry name" value="TRANSCRIPTIONAL REGULATORY PROTEIN"/>
    <property type="match status" value="1"/>
</dbReference>
<comment type="caution">
    <text evidence="8">The sequence shown here is derived from an EMBL/GenBank/DDBJ whole genome shotgun (WGS) entry which is preliminary data.</text>
</comment>
<dbReference type="PANTHER" id="PTHR47506">
    <property type="entry name" value="TRANSCRIPTIONAL REGULATORY PROTEIN"/>
    <property type="match status" value="1"/>
</dbReference>
<dbReference type="Pfam" id="PF00440">
    <property type="entry name" value="TetR_N"/>
    <property type="match status" value="1"/>
</dbReference>
<sequence length="194" mass="20417">MKVTKAQAQANRARIVETASTLFRERGYDGVGVAELMAAAGFTHGGFYKHFGSKADLMAEAAACGFSQTAARSEGVDIAEFIQSYVSRWHRDTRSDGCTLAALGGDAARQTEAIKMTFAEGIESLLAGIELDGSMPGDGDRERGRSRAIDILAHAVGAVVLSRACPDDSPLADEILKVCRAEILASLTSTASTS</sequence>
<dbReference type="RefSeq" id="WP_048389274.1">
    <property type="nucleotide sequence ID" value="NZ_CP181271.1"/>
</dbReference>
<feature type="domain" description="HTH tetR-type" evidence="5">
    <location>
        <begin position="9"/>
        <end position="69"/>
    </location>
</feature>
<evidence type="ECO:0000259" key="5">
    <source>
        <dbReference type="PROSITE" id="PS50977"/>
    </source>
</evidence>